<dbReference type="OrthoDB" id="977218at2"/>
<keyword evidence="1" id="KW-0808">Transferase</keyword>
<evidence type="ECO:0000313" key="2">
    <source>
        <dbReference type="Proteomes" id="UP000184516"/>
    </source>
</evidence>
<dbReference type="STRING" id="468056.SAMN05443549_103193"/>
<dbReference type="RefSeq" id="WP_073369860.1">
    <property type="nucleotide sequence ID" value="NZ_FQWB01000003.1"/>
</dbReference>
<evidence type="ECO:0000313" key="1">
    <source>
        <dbReference type="EMBL" id="SHG30419.1"/>
    </source>
</evidence>
<dbReference type="Proteomes" id="UP000184516">
    <property type="component" value="Unassembled WGS sequence"/>
</dbReference>
<dbReference type="AlphaFoldDB" id="A0A1M5IQW3"/>
<name>A0A1M5IQW3_9FLAO</name>
<organism evidence="1 2">
    <name type="scientific">Flavobacterium fluvii</name>
    <dbReference type="NCBI Taxonomy" id="468056"/>
    <lineage>
        <taxon>Bacteria</taxon>
        <taxon>Pseudomonadati</taxon>
        <taxon>Bacteroidota</taxon>
        <taxon>Flavobacteriia</taxon>
        <taxon>Flavobacteriales</taxon>
        <taxon>Flavobacteriaceae</taxon>
        <taxon>Flavobacterium</taxon>
    </lineage>
</organism>
<proteinExistence type="predicted"/>
<dbReference type="SUPFAM" id="SSF53756">
    <property type="entry name" value="UDP-Glycosyltransferase/glycogen phosphorylase"/>
    <property type="match status" value="1"/>
</dbReference>
<sequence>MKILVVVDSINIEDSSGSKANVALIYNLVEAGFEVLVYHYTLKNIPLEGVNCFAIPEIKYSPLYFLSRLQRVLGRTFNLDVAPFLEKLFGFSFTFFNDAKSIERALKKSKFQPDLVLSLSKGASFRPHYAVLQLPELHNKWMAYVHDPYPFHYYPRPYTWVESSYKQKETFFRQVSEKAKHSAFPSQLLLEWIGSYFPDFLKTGVVIPHQIAKYKFQASGQGNHFPDYFDAAKFNLLHAGNLMKQRCPQGLIEGFQLFLNKNPDAAKESKLILLGNASYHSKMLEEYQADNPEIYIYNGNLSFDAVYQLQKNVSVNIILESKSEISPFLPAKFPHCVEANKTILSLTPYYSETRRLLGYDYPYWAEVDDVEKIAGLIEKLYQLWKQDPDNLLLERSDLKEYLSASYLKKVVNALKIN</sequence>
<gene>
    <name evidence="1" type="ORF">SAMN05443549_103193</name>
</gene>
<reference evidence="2" key="1">
    <citation type="submission" date="2016-11" db="EMBL/GenBank/DDBJ databases">
        <authorList>
            <person name="Varghese N."/>
            <person name="Submissions S."/>
        </authorList>
    </citation>
    <scope>NUCLEOTIDE SEQUENCE [LARGE SCALE GENOMIC DNA]</scope>
    <source>
        <strain evidence="2">DSM 19978</strain>
    </source>
</reference>
<keyword evidence="2" id="KW-1185">Reference proteome</keyword>
<dbReference type="EMBL" id="FQWB01000003">
    <property type="protein sequence ID" value="SHG30419.1"/>
    <property type="molecule type" value="Genomic_DNA"/>
</dbReference>
<protein>
    <submittedName>
        <fullName evidence="1">Glycosyltransferase involved in cell wall bisynthesis</fullName>
    </submittedName>
</protein>
<dbReference type="Gene3D" id="3.40.50.2000">
    <property type="entry name" value="Glycogen Phosphorylase B"/>
    <property type="match status" value="1"/>
</dbReference>
<dbReference type="GO" id="GO:0016740">
    <property type="term" value="F:transferase activity"/>
    <property type="evidence" value="ECO:0007669"/>
    <property type="project" value="UniProtKB-KW"/>
</dbReference>
<accession>A0A1M5IQW3</accession>